<reference evidence="3" key="1">
    <citation type="submission" date="2013-09" db="EMBL/GenBank/DDBJ databases">
        <title>The Genome Sequence of Anopheles culicifacies species A.</title>
        <authorList>
            <consortium name="The Broad Institute Genomics Platform"/>
            <person name="Neafsey D.E."/>
            <person name="Besansky N."/>
            <person name="Howell P."/>
            <person name="Walton C."/>
            <person name="Young S.K."/>
            <person name="Zeng Q."/>
            <person name="Gargeya S."/>
            <person name="Fitzgerald M."/>
            <person name="Haas B."/>
            <person name="Abouelleil A."/>
            <person name="Allen A.W."/>
            <person name="Alvarado L."/>
            <person name="Arachchi H.M."/>
            <person name="Berlin A.M."/>
            <person name="Chapman S.B."/>
            <person name="Gainer-Dewar J."/>
            <person name="Goldberg J."/>
            <person name="Griggs A."/>
            <person name="Gujja S."/>
            <person name="Hansen M."/>
            <person name="Howarth C."/>
            <person name="Imamovic A."/>
            <person name="Ireland A."/>
            <person name="Larimer J."/>
            <person name="McCowan C."/>
            <person name="Murphy C."/>
            <person name="Pearson M."/>
            <person name="Poon T.W."/>
            <person name="Priest M."/>
            <person name="Roberts A."/>
            <person name="Saif S."/>
            <person name="Shea T."/>
            <person name="Sisk P."/>
            <person name="Sykes S."/>
            <person name="Wortman J."/>
            <person name="Nusbaum C."/>
            <person name="Birren B."/>
        </authorList>
    </citation>
    <scope>NUCLEOTIDE SEQUENCE [LARGE SCALE GENOMIC DNA]</scope>
    <source>
        <strain evidence="3">A-37</strain>
    </source>
</reference>
<sequence>MVEEVILPADDKVPATDTATTLTNEPVADPLLLMRAFEQGNAATGTGELVIEGDPSSADVLSFPEVQQLLNELIKNEEFDAKRLTKKDTVSSGGAQSTKSVEIDPQVSYSRVVRQ</sequence>
<evidence type="ECO:0000313" key="3">
    <source>
        <dbReference type="Proteomes" id="UP000075883"/>
    </source>
</evidence>
<evidence type="ECO:0000256" key="1">
    <source>
        <dbReference type="SAM" id="MobiDB-lite"/>
    </source>
</evidence>
<proteinExistence type="predicted"/>
<feature type="region of interest" description="Disordered" evidence="1">
    <location>
        <begin position="1"/>
        <end position="22"/>
    </location>
</feature>
<dbReference type="Proteomes" id="UP000075883">
    <property type="component" value="Unassembled WGS sequence"/>
</dbReference>
<reference evidence="2" key="2">
    <citation type="submission" date="2020-05" db="UniProtKB">
        <authorList>
            <consortium name="EnsemblMetazoa"/>
        </authorList>
    </citation>
    <scope>IDENTIFICATION</scope>
    <source>
        <strain evidence="2">A-37</strain>
    </source>
</reference>
<accession>A0A182LXU0</accession>
<dbReference type="VEuPathDB" id="VectorBase:ACUA004535"/>
<dbReference type="EMBL" id="AXCM01010688">
    <property type="status" value="NOT_ANNOTATED_CDS"/>
    <property type="molecule type" value="Genomic_DNA"/>
</dbReference>
<keyword evidence="3" id="KW-1185">Reference proteome</keyword>
<feature type="compositionally biased region" description="Polar residues" evidence="1">
    <location>
        <begin position="90"/>
        <end position="100"/>
    </location>
</feature>
<organism evidence="2 3">
    <name type="scientific">Anopheles culicifacies</name>
    <dbReference type="NCBI Taxonomy" id="139723"/>
    <lineage>
        <taxon>Eukaryota</taxon>
        <taxon>Metazoa</taxon>
        <taxon>Ecdysozoa</taxon>
        <taxon>Arthropoda</taxon>
        <taxon>Hexapoda</taxon>
        <taxon>Insecta</taxon>
        <taxon>Pterygota</taxon>
        <taxon>Neoptera</taxon>
        <taxon>Endopterygota</taxon>
        <taxon>Diptera</taxon>
        <taxon>Nematocera</taxon>
        <taxon>Culicoidea</taxon>
        <taxon>Culicidae</taxon>
        <taxon>Anophelinae</taxon>
        <taxon>Anopheles</taxon>
        <taxon>culicifacies species complex</taxon>
    </lineage>
</organism>
<feature type="region of interest" description="Disordered" evidence="1">
    <location>
        <begin position="85"/>
        <end position="115"/>
    </location>
</feature>
<evidence type="ECO:0000313" key="2">
    <source>
        <dbReference type="EnsemblMetazoa" id="ACUA004535-PA"/>
    </source>
</evidence>
<name>A0A182LXU0_9DIPT</name>
<protein>
    <submittedName>
        <fullName evidence="2">Uncharacterized protein</fullName>
    </submittedName>
</protein>
<dbReference type="EnsemblMetazoa" id="ACUA004535-RA">
    <property type="protein sequence ID" value="ACUA004535-PA"/>
    <property type="gene ID" value="ACUA004535"/>
</dbReference>
<dbReference type="AlphaFoldDB" id="A0A182LXU0"/>